<comment type="caution">
    <text evidence="9">The sequence shown here is derived from an EMBL/GenBank/DDBJ whole genome shotgun (WGS) entry which is preliminary data.</text>
</comment>
<dbReference type="InterPro" id="IPR024370">
    <property type="entry name" value="PBP_domain"/>
</dbReference>
<dbReference type="AlphaFoldDB" id="A0A2T4ISW8"/>
<dbReference type="PIRSF" id="PIRSF002756">
    <property type="entry name" value="PstS"/>
    <property type="match status" value="1"/>
</dbReference>
<evidence type="ECO:0000256" key="2">
    <source>
        <dbReference type="ARBA" id="ARBA00008725"/>
    </source>
</evidence>
<protein>
    <recommendedName>
        <fullName evidence="4 7">Phosphate-binding protein PstS</fullName>
    </recommendedName>
</protein>
<dbReference type="SUPFAM" id="SSF53850">
    <property type="entry name" value="Periplasmic binding protein-like II"/>
    <property type="match status" value="1"/>
</dbReference>
<accession>A0A2T4ISW8</accession>
<dbReference type="Gene3D" id="3.40.190.10">
    <property type="entry name" value="Periplasmic binding protein-like II"/>
    <property type="match status" value="2"/>
</dbReference>
<sequence>MFSGNPTSIASSHSLWPKLVGGVIALAVALAAALTGPAARAEPIRGAGSTLAAPVIAKWATAYKNARADGGDFFTLDWTVDYEPVGSLAGLMRLKQPELDFAATDVPVPPANLASSGQKQFPIVMGGIAVVTNLEGLPEGGLRLSGPVLADIYLGKITSWSDPAIQALNPGIALGDLAISVFHRQDGSGSTHVFTEFLSVSSEEWKTRLGADTLIEWPLGTGAEGTQALIGAVAATKGAIAYAEYGQVLRAGLPFAAVRNRAGNFIKPDPAGVQAAATSVAWGETTDFFASLTDRDGDAAYPISTAVFAVVQVSGRSEHRYRRVHDLFRLAFTQGAGDAAALGYVPLPSALVGQIEQYWSGQAPLAN</sequence>
<reference evidence="9 10" key="1">
    <citation type="submission" date="2018-03" db="EMBL/GenBank/DDBJ databases">
        <title>Genome sequence of the symbiotic type strain Mesorhizobium helmanticense CSLC115NT isolated from Lotus corniculatus nodules.</title>
        <authorList>
            <person name="Sannazzaro A.I."/>
            <person name="Torres Tejerizo G.A."/>
            <person name="Dip D."/>
            <person name="Caballero M."/>
            <person name="Pistorio M."/>
            <person name="Estrella M.J."/>
        </authorList>
    </citation>
    <scope>NUCLEOTIDE SEQUENCE [LARGE SCALE GENOMIC DNA]</scope>
    <source>
        <strain evidence="9 10">CSLC115N</strain>
    </source>
</reference>
<evidence type="ECO:0000256" key="4">
    <source>
        <dbReference type="ARBA" id="ARBA00021889"/>
    </source>
</evidence>
<name>A0A2T4ISW8_9HYPH</name>
<evidence type="ECO:0000256" key="1">
    <source>
        <dbReference type="ARBA" id="ARBA00002841"/>
    </source>
</evidence>
<evidence type="ECO:0000256" key="7">
    <source>
        <dbReference type="PIRNR" id="PIRNR002756"/>
    </source>
</evidence>
<gene>
    <name evidence="9" type="primary">pstS</name>
    <name evidence="9" type="ORF">C9427_19765</name>
</gene>
<keyword evidence="10" id="KW-1185">Reference proteome</keyword>
<proteinExistence type="inferred from homology"/>
<dbReference type="Proteomes" id="UP000240259">
    <property type="component" value="Unassembled WGS sequence"/>
</dbReference>
<comment type="subunit">
    <text evidence="3 7">The complex is composed of two ATP-binding proteins (PstB), two transmembrane proteins (PstC and PstA) and a solute-binding protein (PstS).</text>
</comment>
<evidence type="ECO:0000313" key="9">
    <source>
        <dbReference type="EMBL" id="PTE08741.1"/>
    </source>
</evidence>
<dbReference type="InterPro" id="IPR050962">
    <property type="entry name" value="Phosphate-bind_PstS"/>
</dbReference>
<dbReference type="GO" id="GO:0043190">
    <property type="term" value="C:ATP-binding cassette (ABC) transporter complex"/>
    <property type="evidence" value="ECO:0007669"/>
    <property type="project" value="InterPro"/>
</dbReference>
<dbReference type="CDD" id="cd13565">
    <property type="entry name" value="PBP2_PstS"/>
    <property type="match status" value="1"/>
</dbReference>
<evidence type="ECO:0000259" key="8">
    <source>
        <dbReference type="Pfam" id="PF12849"/>
    </source>
</evidence>
<dbReference type="OrthoDB" id="9801510at2"/>
<organism evidence="9 10">
    <name type="scientific">Mesorhizobium helmanticense</name>
    <dbReference type="NCBI Taxonomy" id="1776423"/>
    <lineage>
        <taxon>Bacteria</taxon>
        <taxon>Pseudomonadati</taxon>
        <taxon>Pseudomonadota</taxon>
        <taxon>Alphaproteobacteria</taxon>
        <taxon>Hyphomicrobiales</taxon>
        <taxon>Phyllobacteriaceae</taxon>
        <taxon>Mesorhizobium</taxon>
    </lineage>
</organism>
<comment type="function">
    <text evidence="1 7">Part of the ABC transporter complex PstSACB involved in phosphate import.</text>
</comment>
<feature type="domain" description="PBP" evidence="8">
    <location>
        <begin position="36"/>
        <end position="312"/>
    </location>
</feature>
<comment type="similarity">
    <text evidence="2 7">Belongs to the PstS family.</text>
</comment>
<dbReference type="GO" id="GO:0042301">
    <property type="term" value="F:phosphate ion binding"/>
    <property type="evidence" value="ECO:0007669"/>
    <property type="project" value="InterPro"/>
</dbReference>
<dbReference type="PANTHER" id="PTHR42996">
    <property type="entry name" value="PHOSPHATE-BINDING PROTEIN PSTS"/>
    <property type="match status" value="1"/>
</dbReference>
<dbReference type="RefSeq" id="WP_107650783.1">
    <property type="nucleotide sequence ID" value="NZ_PZJX01000036.1"/>
</dbReference>
<dbReference type="Pfam" id="PF12849">
    <property type="entry name" value="PBP_like_2"/>
    <property type="match status" value="1"/>
</dbReference>
<evidence type="ECO:0000256" key="6">
    <source>
        <dbReference type="ARBA" id="ARBA00022592"/>
    </source>
</evidence>
<dbReference type="InterPro" id="IPR005673">
    <property type="entry name" value="ABC_phos-bd_PstS"/>
</dbReference>
<dbReference type="EMBL" id="PZJX01000036">
    <property type="protein sequence ID" value="PTE08741.1"/>
    <property type="molecule type" value="Genomic_DNA"/>
</dbReference>
<dbReference type="PANTHER" id="PTHR42996:SF1">
    <property type="entry name" value="PHOSPHATE-BINDING PROTEIN PSTS"/>
    <property type="match status" value="1"/>
</dbReference>
<dbReference type="GO" id="GO:0035435">
    <property type="term" value="P:phosphate ion transmembrane transport"/>
    <property type="evidence" value="ECO:0007669"/>
    <property type="project" value="InterPro"/>
</dbReference>
<keyword evidence="6 7" id="KW-0592">Phosphate transport</keyword>
<evidence type="ECO:0000256" key="5">
    <source>
        <dbReference type="ARBA" id="ARBA00022448"/>
    </source>
</evidence>
<dbReference type="NCBIfam" id="TIGR00975">
    <property type="entry name" value="3a0107s03"/>
    <property type="match status" value="1"/>
</dbReference>
<evidence type="ECO:0000256" key="3">
    <source>
        <dbReference type="ARBA" id="ARBA00011529"/>
    </source>
</evidence>
<keyword evidence="5 7" id="KW-0813">Transport</keyword>
<evidence type="ECO:0000313" key="10">
    <source>
        <dbReference type="Proteomes" id="UP000240259"/>
    </source>
</evidence>